<dbReference type="PANTHER" id="PTHR15736:SF2">
    <property type="entry name" value="PROTEIN FAM131C"/>
    <property type="match status" value="1"/>
</dbReference>
<feature type="region of interest" description="Disordered" evidence="2">
    <location>
        <begin position="1"/>
        <end position="78"/>
    </location>
</feature>
<feature type="compositionally biased region" description="Polar residues" evidence="2">
    <location>
        <begin position="280"/>
        <end position="295"/>
    </location>
</feature>
<keyword evidence="4" id="KW-1185">Reference proteome</keyword>
<feature type="compositionally biased region" description="Basic and acidic residues" evidence="2">
    <location>
        <begin position="37"/>
        <end position="47"/>
    </location>
</feature>
<proteinExistence type="inferred from homology"/>
<dbReference type="AlphaFoldDB" id="A0A9Q1ARZ3"/>
<gene>
    <name evidence="3" type="ORF">JRQ81_009727</name>
</gene>
<feature type="region of interest" description="Disordered" evidence="2">
    <location>
        <begin position="248"/>
        <end position="303"/>
    </location>
</feature>
<name>A0A9Q1ARZ3_9SAUR</name>
<feature type="compositionally biased region" description="Low complexity" evidence="2">
    <location>
        <begin position="260"/>
        <end position="269"/>
    </location>
</feature>
<evidence type="ECO:0000256" key="1">
    <source>
        <dbReference type="ARBA" id="ARBA00010635"/>
    </source>
</evidence>
<reference evidence="3" key="1">
    <citation type="journal article" date="2023" name="DNA Res.">
        <title>Chromosome-level genome assembly of Phrynocephalus forsythii using third-generation DNA sequencing and Hi-C analysis.</title>
        <authorList>
            <person name="Qi Y."/>
            <person name="Zhao W."/>
            <person name="Zhao Y."/>
            <person name="Niu C."/>
            <person name="Cao S."/>
            <person name="Zhang Y."/>
        </authorList>
    </citation>
    <scope>NUCLEOTIDE SEQUENCE</scope>
    <source>
        <tissue evidence="3">Muscle</tissue>
    </source>
</reference>
<comment type="caution">
    <text evidence="3">The sequence shown here is derived from an EMBL/GenBank/DDBJ whole genome shotgun (WGS) entry which is preliminary data.</text>
</comment>
<dbReference type="PANTHER" id="PTHR15736">
    <property type="entry name" value="PROTEIN FAM131B-RELATED"/>
    <property type="match status" value="1"/>
</dbReference>
<comment type="similarity">
    <text evidence="1">Belongs to the FAM131 family.</text>
</comment>
<evidence type="ECO:0008006" key="5">
    <source>
        <dbReference type="Google" id="ProtNLM"/>
    </source>
</evidence>
<dbReference type="EMBL" id="JAPFRF010000020">
    <property type="protein sequence ID" value="KAJ7306381.1"/>
    <property type="molecule type" value="Genomic_DNA"/>
</dbReference>
<dbReference type="OrthoDB" id="8881031at2759"/>
<evidence type="ECO:0000313" key="3">
    <source>
        <dbReference type="EMBL" id="KAJ7306381.1"/>
    </source>
</evidence>
<dbReference type="Pfam" id="PF15010">
    <property type="entry name" value="FAM131"/>
    <property type="match status" value="1"/>
</dbReference>
<evidence type="ECO:0000256" key="2">
    <source>
        <dbReference type="SAM" id="MobiDB-lite"/>
    </source>
</evidence>
<evidence type="ECO:0000313" key="4">
    <source>
        <dbReference type="Proteomes" id="UP001142489"/>
    </source>
</evidence>
<protein>
    <recommendedName>
        <fullName evidence="5">Family with sequence similarity 131 member C</fullName>
    </recommendedName>
</protein>
<sequence>MGGCQSSTERPPLRPARGSPPPPPPRGSATEDLFANAHKEEPVHPEAEGPPVAPQEGPSSPGGQKTQERDPQASSGGILSRANLSLSSGGYNVAALATSSLVGLVQTIKDHITKPTAMARGRVAHLIEWKGWSASRAGWDPARTGQEELYDDLADELKEARFAAGVAEQFAITEATLSAWSSLEEEEMHFGGAALEVVQPQDLGCIYLQGSSLRAPGGTRSPDLAESLQLFTTSGHESPLPDRLFLLPRWGELPPPARGQQQQQQQQQQEEGREPGPLWLQQSNTSLRYVDSSSLSEDDVFYN</sequence>
<organism evidence="3 4">
    <name type="scientific">Phrynocephalus forsythii</name>
    <dbReference type="NCBI Taxonomy" id="171643"/>
    <lineage>
        <taxon>Eukaryota</taxon>
        <taxon>Metazoa</taxon>
        <taxon>Chordata</taxon>
        <taxon>Craniata</taxon>
        <taxon>Vertebrata</taxon>
        <taxon>Euteleostomi</taxon>
        <taxon>Lepidosauria</taxon>
        <taxon>Squamata</taxon>
        <taxon>Bifurcata</taxon>
        <taxon>Unidentata</taxon>
        <taxon>Episquamata</taxon>
        <taxon>Toxicofera</taxon>
        <taxon>Iguania</taxon>
        <taxon>Acrodonta</taxon>
        <taxon>Agamidae</taxon>
        <taxon>Agaminae</taxon>
        <taxon>Phrynocephalus</taxon>
    </lineage>
</organism>
<dbReference type="Proteomes" id="UP001142489">
    <property type="component" value="Unassembled WGS sequence"/>
</dbReference>
<accession>A0A9Q1ARZ3</accession>
<dbReference type="InterPro" id="IPR026782">
    <property type="entry name" value="FAM131"/>
</dbReference>